<dbReference type="SUPFAM" id="SSF81383">
    <property type="entry name" value="F-box domain"/>
    <property type="match status" value="1"/>
</dbReference>
<dbReference type="InterPro" id="IPR001810">
    <property type="entry name" value="F-box_dom"/>
</dbReference>
<accession>A0A5A7PQI4</accession>
<dbReference type="EMBL" id="BKCP01004960">
    <property type="protein sequence ID" value="GER35024.1"/>
    <property type="molecule type" value="Genomic_DNA"/>
</dbReference>
<feature type="compositionally biased region" description="Polar residues" evidence="1">
    <location>
        <begin position="230"/>
        <end position="266"/>
    </location>
</feature>
<dbReference type="PROSITE" id="PS50181">
    <property type="entry name" value="FBOX"/>
    <property type="match status" value="1"/>
</dbReference>
<evidence type="ECO:0000313" key="4">
    <source>
        <dbReference type="Proteomes" id="UP000325081"/>
    </source>
</evidence>
<evidence type="ECO:0000313" key="3">
    <source>
        <dbReference type="EMBL" id="GER35024.1"/>
    </source>
</evidence>
<feature type="domain" description="F-box" evidence="2">
    <location>
        <begin position="33"/>
        <end position="85"/>
    </location>
</feature>
<feature type="region of interest" description="Disordered" evidence="1">
    <location>
        <begin position="1"/>
        <end position="27"/>
    </location>
</feature>
<dbReference type="OrthoDB" id="1918594at2759"/>
<dbReference type="Proteomes" id="UP000325081">
    <property type="component" value="Unassembled WGS sequence"/>
</dbReference>
<name>A0A5A7PQI4_STRAF</name>
<evidence type="ECO:0000259" key="2">
    <source>
        <dbReference type="PROSITE" id="PS50181"/>
    </source>
</evidence>
<dbReference type="Pfam" id="PF12937">
    <property type="entry name" value="F-box-like"/>
    <property type="match status" value="1"/>
</dbReference>
<organism evidence="3 4">
    <name type="scientific">Striga asiatica</name>
    <name type="common">Asiatic witchweed</name>
    <name type="synonym">Buchnera asiatica</name>
    <dbReference type="NCBI Taxonomy" id="4170"/>
    <lineage>
        <taxon>Eukaryota</taxon>
        <taxon>Viridiplantae</taxon>
        <taxon>Streptophyta</taxon>
        <taxon>Embryophyta</taxon>
        <taxon>Tracheophyta</taxon>
        <taxon>Spermatophyta</taxon>
        <taxon>Magnoliopsida</taxon>
        <taxon>eudicotyledons</taxon>
        <taxon>Gunneridae</taxon>
        <taxon>Pentapetalae</taxon>
        <taxon>asterids</taxon>
        <taxon>lamiids</taxon>
        <taxon>Lamiales</taxon>
        <taxon>Orobanchaceae</taxon>
        <taxon>Buchnereae</taxon>
        <taxon>Striga</taxon>
    </lineage>
</organism>
<dbReference type="InterPro" id="IPR036047">
    <property type="entry name" value="F-box-like_dom_sf"/>
</dbReference>
<feature type="region of interest" description="Disordered" evidence="1">
    <location>
        <begin position="197"/>
        <end position="269"/>
    </location>
</feature>
<dbReference type="AlphaFoldDB" id="A0A5A7PQI4"/>
<dbReference type="CDD" id="cd09917">
    <property type="entry name" value="F-box_SF"/>
    <property type="match status" value="1"/>
</dbReference>
<protein>
    <submittedName>
        <fullName evidence="3">F-box/kelch-repeat protein At3g61590</fullName>
    </submittedName>
</protein>
<proteinExistence type="predicted"/>
<comment type="caution">
    <text evidence="3">The sequence shown here is derived from an EMBL/GenBank/DDBJ whole genome shotgun (WGS) entry which is preliminary data.</text>
</comment>
<feature type="compositionally biased region" description="Polar residues" evidence="1">
    <location>
        <begin position="197"/>
        <end position="206"/>
    </location>
</feature>
<keyword evidence="4" id="KW-1185">Reference proteome</keyword>
<feature type="compositionally biased region" description="Polar residues" evidence="1">
    <location>
        <begin position="14"/>
        <end position="24"/>
    </location>
</feature>
<evidence type="ECO:0000256" key="1">
    <source>
        <dbReference type="SAM" id="MobiDB-lite"/>
    </source>
</evidence>
<reference evidence="4" key="1">
    <citation type="journal article" date="2019" name="Curr. Biol.">
        <title>Genome Sequence of Striga asiatica Provides Insight into the Evolution of Plant Parasitism.</title>
        <authorList>
            <person name="Yoshida S."/>
            <person name="Kim S."/>
            <person name="Wafula E.K."/>
            <person name="Tanskanen J."/>
            <person name="Kim Y.M."/>
            <person name="Honaas L."/>
            <person name="Yang Z."/>
            <person name="Spallek T."/>
            <person name="Conn C.E."/>
            <person name="Ichihashi Y."/>
            <person name="Cheong K."/>
            <person name="Cui S."/>
            <person name="Der J.P."/>
            <person name="Gundlach H."/>
            <person name="Jiao Y."/>
            <person name="Hori C."/>
            <person name="Ishida J.K."/>
            <person name="Kasahara H."/>
            <person name="Kiba T."/>
            <person name="Kim M.S."/>
            <person name="Koo N."/>
            <person name="Laohavisit A."/>
            <person name="Lee Y.H."/>
            <person name="Lumba S."/>
            <person name="McCourt P."/>
            <person name="Mortimer J.C."/>
            <person name="Mutuku J.M."/>
            <person name="Nomura T."/>
            <person name="Sasaki-Sekimoto Y."/>
            <person name="Seto Y."/>
            <person name="Wang Y."/>
            <person name="Wakatake T."/>
            <person name="Sakakibara H."/>
            <person name="Demura T."/>
            <person name="Yamaguchi S."/>
            <person name="Yoneyama K."/>
            <person name="Manabe R.I."/>
            <person name="Nelson D.C."/>
            <person name="Schulman A.H."/>
            <person name="Timko M.P."/>
            <person name="dePamphilis C.W."/>
            <person name="Choi D."/>
            <person name="Shirasu K."/>
        </authorList>
    </citation>
    <scope>NUCLEOTIDE SEQUENCE [LARGE SCALE GENOMIC DNA]</scope>
    <source>
        <strain evidence="4">cv. UVA1</strain>
    </source>
</reference>
<gene>
    <name evidence="3" type="ORF">STAS_11283</name>
</gene>
<sequence>MVKTSMLGRPPSPQSNKETNSSGTKIRRSQKLSSAFQSLPDELLRKILLYLPEAQDIYRTGLTCRGCYRIIRSLEIVILASFVGMSSVPVLESDAYLTAKCNSRWWVGKVCQTAGKPSWLIKTSGCFVMWFVCDDYFRKKVRTEERGCNCELMGLVEINELKWGQASYLRQSWTELCTGSLHLLPVTEAFFRTPLVKSNSKNQRSNGPKLRPTTFHPSPTHLPCPARMLPNSSSQTRTRPSPHSPSQALQQHTQPAPFSSSTQTSGLGPAKSFLSAAQHTVEPFSYGSLSLSGSIPEVLLSSPEISKMSEDHKYALIGKFSFSKPSNEAI</sequence>